<evidence type="ECO:0000256" key="3">
    <source>
        <dbReference type="ARBA" id="ARBA00005582"/>
    </source>
</evidence>
<dbReference type="PANTHER" id="PTHR12318">
    <property type="entry name" value="TESTOSTERONE-REGULATED PROTEIN RP2"/>
    <property type="match status" value="1"/>
</dbReference>
<evidence type="ECO:0000313" key="9">
    <source>
        <dbReference type="Proteomes" id="UP000194236"/>
    </source>
</evidence>
<dbReference type="AlphaFoldDB" id="A0A1Y3B3Z6"/>
<dbReference type="InterPro" id="IPR039121">
    <property type="entry name" value="NUDT19"/>
</dbReference>
<keyword evidence="6" id="KW-0460">Magnesium</keyword>
<dbReference type="PANTHER" id="PTHR12318:SF0">
    <property type="entry name" value="ACYL-COENZYME A DIPHOSPHATASE NUDT19"/>
    <property type="match status" value="1"/>
</dbReference>
<sequence>MHQQQRQKTMDWIKNVALIVVNPIMANNDSSLITNNDHDDDDNRYDYQIYLQHFERHEQISPDIAFDKLPRMNLSDDDFHCDWISSIDWIRRDSDVENVKFENVPIIHDKSTSHDDNHHQDVLLALRICALRCLFNELGILPNHCNFDDYDGLVDKCRDDWQTFRRLYTANNTTLRINYDELELYEWWNWLTPTSVGHSPRFDTMYYLVILSEPFQKTLFKRGHWISLDRISSLLLPPNDYYELNCLSKFHNINELQLYMRLEYPRIPIQRWIPFIEFYQDGCISYLPGDQFYPNHVPIIPVAPPHFNTTITMIQRRSSTSMNRIEHQSLKYQIVFSDTKMDDHYHIPRTKIRSKL</sequence>
<evidence type="ECO:0000256" key="4">
    <source>
        <dbReference type="ARBA" id="ARBA00022723"/>
    </source>
</evidence>
<keyword evidence="7" id="KW-0464">Manganese</keyword>
<accession>A0A1Y3B3Z6</accession>
<protein>
    <submittedName>
        <fullName evidence="8">Uncharacterized protein</fullName>
    </submittedName>
</protein>
<keyword evidence="4" id="KW-0479">Metal-binding</keyword>
<evidence type="ECO:0000313" key="8">
    <source>
        <dbReference type="EMBL" id="OTF75540.1"/>
    </source>
</evidence>
<comment type="caution">
    <text evidence="8">The sequence shown here is derived from an EMBL/GenBank/DDBJ whole genome shotgun (WGS) entry which is preliminary data.</text>
</comment>
<gene>
    <name evidence="8" type="ORF">BLA29_004402</name>
</gene>
<dbReference type="Gene3D" id="3.90.79.10">
    <property type="entry name" value="Nucleoside Triphosphate Pyrophosphohydrolase"/>
    <property type="match status" value="1"/>
</dbReference>
<keyword evidence="9" id="KW-1185">Reference proteome</keyword>
<proteinExistence type="inferred from homology"/>
<dbReference type="EMBL" id="MUJZ01041415">
    <property type="protein sequence ID" value="OTF75540.1"/>
    <property type="molecule type" value="Genomic_DNA"/>
</dbReference>
<evidence type="ECO:0000256" key="6">
    <source>
        <dbReference type="ARBA" id="ARBA00022842"/>
    </source>
</evidence>
<reference evidence="8 9" key="1">
    <citation type="submission" date="2017-03" db="EMBL/GenBank/DDBJ databases">
        <title>Genome Survey of Euroglyphus maynei.</title>
        <authorList>
            <person name="Arlian L.G."/>
            <person name="Morgan M.S."/>
            <person name="Rider S.D."/>
        </authorList>
    </citation>
    <scope>NUCLEOTIDE SEQUENCE [LARGE SCALE GENOMIC DNA]</scope>
    <source>
        <strain evidence="8">Arlian Lab</strain>
        <tissue evidence="8">Whole body</tissue>
    </source>
</reference>
<comment type="similarity">
    <text evidence="3">Belongs to the Nudix hydrolase family.</text>
</comment>
<comment type="cofactor">
    <cofactor evidence="1">
        <name>Mn(2+)</name>
        <dbReference type="ChEBI" id="CHEBI:29035"/>
    </cofactor>
</comment>
<name>A0A1Y3B3Z6_EURMA</name>
<organism evidence="8 9">
    <name type="scientific">Euroglyphus maynei</name>
    <name type="common">Mayne's house dust mite</name>
    <dbReference type="NCBI Taxonomy" id="6958"/>
    <lineage>
        <taxon>Eukaryota</taxon>
        <taxon>Metazoa</taxon>
        <taxon>Ecdysozoa</taxon>
        <taxon>Arthropoda</taxon>
        <taxon>Chelicerata</taxon>
        <taxon>Arachnida</taxon>
        <taxon>Acari</taxon>
        <taxon>Acariformes</taxon>
        <taxon>Sarcoptiformes</taxon>
        <taxon>Astigmata</taxon>
        <taxon>Psoroptidia</taxon>
        <taxon>Analgoidea</taxon>
        <taxon>Pyroglyphidae</taxon>
        <taxon>Pyroglyphinae</taxon>
        <taxon>Euroglyphus</taxon>
    </lineage>
</organism>
<evidence type="ECO:0000256" key="2">
    <source>
        <dbReference type="ARBA" id="ARBA00001946"/>
    </source>
</evidence>
<evidence type="ECO:0000256" key="7">
    <source>
        <dbReference type="ARBA" id="ARBA00023211"/>
    </source>
</evidence>
<dbReference type="Proteomes" id="UP000194236">
    <property type="component" value="Unassembled WGS sequence"/>
</dbReference>
<dbReference type="GO" id="GO:0046872">
    <property type="term" value="F:metal ion binding"/>
    <property type="evidence" value="ECO:0007669"/>
    <property type="project" value="UniProtKB-KW"/>
</dbReference>
<dbReference type="GO" id="GO:0016818">
    <property type="term" value="F:hydrolase activity, acting on acid anhydrides, in phosphorus-containing anhydrides"/>
    <property type="evidence" value="ECO:0007669"/>
    <property type="project" value="InterPro"/>
</dbReference>
<evidence type="ECO:0000256" key="5">
    <source>
        <dbReference type="ARBA" id="ARBA00022801"/>
    </source>
</evidence>
<keyword evidence="5" id="KW-0378">Hydrolase</keyword>
<dbReference type="OrthoDB" id="6499146at2759"/>
<evidence type="ECO:0000256" key="1">
    <source>
        <dbReference type="ARBA" id="ARBA00001936"/>
    </source>
</evidence>
<comment type="cofactor">
    <cofactor evidence="2">
        <name>Mg(2+)</name>
        <dbReference type="ChEBI" id="CHEBI:18420"/>
    </cofactor>
</comment>
<dbReference type="GO" id="GO:0005739">
    <property type="term" value="C:mitochondrion"/>
    <property type="evidence" value="ECO:0007669"/>
    <property type="project" value="TreeGrafter"/>
</dbReference>